<keyword evidence="1" id="KW-0732">Signal</keyword>
<sequence>MLKKLLVTGALSAGIALTGGIATASANTDFYQNYCYSSGRTHTGLNGTVWVVYEVRPNYIFDSVFTDGNIQYYLQSVKPVARHCGKGYIAYYEGKKI</sequence>
<accession>A0ABU4SM15</accession>
<feature type="signal peptide" evidence="1">
    <location>
        <begin position="1"/>
        <end position="26"/>
    </location>
</feature>
<gene>
    <name evidence="2" type="ORF">FE394_10855</name>
</gene>
<dbReference type="EMBL" id="VCDP01000037">
    <property type="protein sequence ID" value="MDX7999693.1"/>
    <property type="molecule type" value="Genomic_DNA"/>
</dbReference>
<proteinExistence type="predicted"/>
<reference evidence="3" key="1">
    <citation type="journal article" date="2024" name="Toxins">
        <title>Genome Sequence Analysis of Native Xenorhabdus Strains Isolated from Entomopathogenic Nematodes in Argentina.</title>
        <authorList>
            <person name="Palma L."/>
            <person name="Frizzo L."/>
            <person name="Kaiser S."/>
            <person name="Berry C."/>
            <person name="Caballero P."/>
            <person name="Bode H.B."/>
            <person name="Del Valle E.E."/>
        </authorList>
    </citation>
    <scope>NUCLEOTIDE SEQUENCE [LARGE SCALE GENOMIC DNA]</scope>
    <source>
        <strain evidence="3">Reich</strain>
    </source>
</reference>
<keyword evidence="3" id="KW-1185">Reference proteome</keyword>
<comment type="caution">
    <text evidence="2">The sequence shown here is derived from an EMBL/GenBank/DDBJ whole genome shotgun (WGS) entry which is preliminary data.</text>
</comment>
<name>A0ABU4SM15_9GAMM</name>
<feature type="chain" id="PRO_5045451107" evidence="1">
    <location>
        <begin position="27"/>
        <end position="97"/>
    </location>
</feature>
<evidence type="ECO:0000313" key="3">
    <source>
        <dbReference type="Proteomes" id="UP001271640"/>
    </source>
</evidence>
<evidence type="ECO:0000313" key="2">
    <source>
        <dbReference type="EMBL" id="MDX7999693.1"/>
    </source>
</evidence>
<dbReference type="RefSeq" id="WP_319926412.1">
    <property type="nucleotide sequence ID" value="NZ_VCDP01000037.1"/>
</dbReference>
<dbReference type="Proteomes" id="UP001271640">
    <property type="component" value="Unassembled WGS sequence"/>
</dbReference>
<evidence type="ECO:0000256" key="1">
    <source>
        <dbReference type="SAM" id="SignalP"/>
    </source>
</evidence>
<protein>
    <submittedName>
        <fullName evidence="2">Uncharacterized protein</fullName>
    </submittedName>
</protein>
<organism evidence="2 3">
    <name type="scientific">Xenorhabdus littoralis</name>
    <dbReference type="NCBI Taxonomy" id="2582835"/>
    <lineage>
        <taxon>Bacteria</taxon>
        <taxon>Pseudomonadati</taxon>
        <taxon>Pseudomonadota</taxon>
        <taxon>Gammaproteobacteria</taxon>
        <taxon>Enterobacterales</taxon>
        <taxon>Morganellaceae</taxon>
        <taxon>Xenorhabdus</taxon>
    </lineage>
</organism>